<name>A0ABQ5H6J1_9ASTR</name>
<sequence>MEHELWNLRVKEYDIVAYTQRFNELALMCPRMVEPERVKVDAYIRGLTDKPSNGLFYRLVGTIRSNSHNVERLDIRQGHTRNRCPKKVKQEEVGVCVVELMLYYMEAGAERDYPTEAAVEFRIYLRTEAGSLLLRCSSMILSVYSEDERAWKGKHLDFFRDAEEREISEGKGIALRVRALMMTVHNDLPKQIREAQEEAMKRKNVKAKNI</sequence>
<evidence type="ECO:0000259" key="1">
    <source>
        <dbReference type="Pfam" id="PF03732"/>
    </source>
</evidence>
<organism evidence="2 3">
    <name type="scientific">Tanacetum coccineum</name>
    <dbReference type="NCBI Taxonomy" id="301880"/>
    <lineage>
        <taxon>Eukaryota</taxon>
        <taxon>Viridiplantae</taxon>
        <taxon>Streptophyta</taxon>
        <taxon>Embryophyta</taxon>
        <taxon>Tracheophyta</taxon>
        <taxon>Spermatophyta</taxon>
        <taxon>Magnoliopsida</taxon>
        <taxon>eudicotyledons</taxon>
        <taxon>Gunneridae</taxon>
        <taxon>Pentapetalae</taxon>
        <taxon>asterids</taxon>
        <taxon>campanulids</taxon>
        <taxon>Asterales</taxon>
        <taxon>Asteraceae</taxon>
        <taxon>Asteroideae</taxon>
        <taxon>Anthemideae</taxon>
        <taxon>Anthemidinae</taxon>
        <taxon>Tanacetum</taxon>
    </lineage>
</organism>
<keyword evidence="3" id="KW-1185">Reference proteome</keyword>
<feature type="domain" description="Retrotransposon gag" evidence="1">
    <location>
        <begin position="1"/>
        <end position="48"/>
    </location>
</feature>
<evidence type="ECO:0000313" key="3">
    <source>
        <dbReference type="Proteomes" id="UP001151760"/>
    </source>
</evidence>
<evidence type="ECO:0000313" key="2">
    <source>
        <dbReference type="EMBL" id="GJT82872.1"/>
    </source>
</evidence>
<protein>
    <recommendedName>
        <fullName evidence="1">Retrotransposon gag domain-containing protein</fullName>
    </recommendedName>
</protein>
<comment type="caution">
    <text evidence="2">The sequence shown here is derived from an EMBL/GenBank/DDBJ whole genome shotgun (WGS) entry which is preliminary data.</text>
</comment>
<reference evidence="2" key="1">
    <citation type="journal article" date="2022" name="Int. J. Mol. Sci.">
        <title>Draft Genome of Tanacetum Coccineum: Genomic Comparison of Closely Related Tanacetum-Family Plants.</title>
        <authorList>
            <person name="Yamashiro T."/>
            <person name="Shiraishi A."/>
            <person name="Nakayama K."/>
            <person name="Satake H."/>
        </authorList>
    </citation>
    <scope>NUCLEOTIDE SEQUENCE</scope>
</reference>
<reference evidence="2" key="2">
    <citation type="submission" date="2022-01" db="EMBL/GenBank/DDBJ databases">
        <authorList>
            <person name="Yamashiro T."/>
            <person name="Shiraishi A."/>
            <person name="Satake H."/>
            <person name="Nakayama K."/>
        </authorList>
    </citation>
    <scope>NUCLEOTIDE SEQUENCE</scope>
</reference>
<dbReference type="InterPro" id="IPR005162">
    <property type="entry name" value="Retrotrans_gag_dom"/>
</dbReference>
<dbReference type="Pfam" id="PF03732">
    <property type="entry name" value="Retrotrans_gag"/>
    <property type="match status" value="1"/>
</dbReference>
<proteinExistence type="predicted"/>
<accession>A0ABQ5H6J1</accession>
<dbReference type="EMBL" id="BQNB010019208">
    <property type="protein sequence ID" value="GJT82872.1"/>
    <property type="molecule type" value="Genomic_DNA"/>
</dbReference>
<gene>
    <name evidence="2" type="ORF">Tco_1057214</name>
</gene>
<dbReference type="Proteomes" id="UP001151760">
    <property type="component" value="Unassembled WGS sequence"/>
</dbReference>